<evidence type="ECO:0000256" key="3">
    <source>
        <dbReference type="ARBA" id="ARBA00022989"/>
    </source>
</evidence>
<proteinExistence type="predicted"/>
<evidence type="ECO:0000256" key="6">
    <source>
        <dbReference type="SAM" id="Phobius"/>
    </source>
</evidence>
<dbReference type="OrthoDB" id="407617at2759"/>
<dbReference type="AlphaFoldDB" id="A0A4Q1BCA5"/>
<dbReference type="FunCoup" id="A0A4Q1BCA5">
    <property type="interactions" value="3"/>
</dbReference>
<gene>
    <name evidence="7" type="ORF">M231_06283</name>
</gene>
<evidence type="ECO:0000256" key="5">
    <source>
        <dbReference type="SAM" id="MobiDB-lite"/>
    </source>
</evidence>
<evidence type="ECO:0000256" key="1">
    <source>
        <dbReference type="ARBA" id="ARBA00004141"/>
    </source>
</evidence>
<keyword evidence="8" id="KW-1185">Reference proteome</keyword>
<feature type="transmembrane region" description="Helical" evidence="6">
    <location>
        <begin position="41"/>
        <end position="58"/>
    </location>
</feature>
<accession>A0A4Q1BCA5</accession>
<dbReference type="Pfam" id="PF04193">
    <property type="entry name" value="PQ-loop"/>
    <property type="match status" value="2"/>
</dbReference>
<feature type="transmembrane region" description="Helical" evidence="6">
    <location>
        <begin position="190"/>
        <end position="213"/>
    </location>
</feature>
<organism evidence="7 8">
    <name type="scientific">Tremella mesenterica</name>
    <name type="common">Jelly fungus</name>
    <dbReference type="NCBI Taxonomy" id="5217"/>
    <lineage>
        <taxon>Eukaryota</taxon>
        <taxon>Fungi</taxon>
        <taxon>Dikarya</taxon>
        <taxon>Basidiomycota</taxon>
        <taxon>Agaricomycotina</taxon>
        <taxon>Tremellomycetes</taxon>
        <taxon>Tremellales</taxon>
        <taxon>Tremellaceae</taxon>
        <taxon>Tremella</taxon>
    </lineage>
</organism>
<dbReference type="GO" id="GO:0016020">
    <property type="term" value="C:membrane"/>
    <property type="evidence" value="ECO:0007669"/>
    <property type="project" value="UniProtKB-SubCell"/>
</dbReference>
<dbReference type="EMBL" id="SDIL01000097">
    <property type="protein sequence ID" value="RXK36439.1"/>
    <property type="molecule type" value="Genomic_DNA"/>
</dbReference>
<dbReference type="VEuPathDB" id="FungiDB:TREMEDRAFT_62544"/>
<reference evidence="7 8" key="1">
    <citation type="submission" date="2016-06" db="EMBL/GenBank/DDBJ databases">
        <title>Evolution of pathogenesis and genome organization in the Tremellales.</title>
        <authorList>
            <person name="Cuomo C."/>
            <person name="Litvintseva A."/>
            <person name="Heitman J."/>
            <person name="Chen Y."/>
            <person name="Sun S."/>
            <person name="Springer D."/>
            <person name="Dromer F."/>
            <person name="Young S."/>
            <person name="Zeng Q."/>
            <person name="Chapman S."/>
            <person name="Gujja S."/>
            <person name="Saif S."/>
            <person name="Birren B."/>
        </authorList>
    </citation>
    <scope>NUCLEOTIDE SEQUENCE [LARGE SCALE GENOMIC DNA]</scope>
    <source>
        <strain evidence="7 8">ATCC 28783</strain>
    </source>
</reference>
<evidence type="ECO:0000313" key="8">
    <source>
        <dbReference type="Proteomes" id="UP000289152"/>
    </source>
</evidence>
<sequence>MFPTNKVAENVFATAGSIVWSVVVIPQIVKSYRTKSTHGLSPWLMLLWAGSAFTYGPYAFTQHLSIAFCVQAQLFYLFTCISFSQCLYYSSGYSVIKSISVLFALLLLFAGFETGSIFALRRADSEGLPGVAMAYAYMTNAFNVLGLLPQYYEIFRLREVVGISLIFLALDVSGGVLSFLSLFFRPKLDVPAFVLYLVVSVADLGIIILAGLLNPSARRRKLRMSQQAQQVRENDETRQSTTEAIVSQSDINPPVSIENQRSESGLKEVSSSLREADTTSSSSLTDVEKIEREETTSTMV</sequence>
<keyword evidence="4 6" id="KW-0472">Membrane</keyword>
<feature type="compositionally biased region" description="Polar residues" evidence="5">
    <location>
        <begin position="239"/>
        <end position="259"/>
    </location>
</feature>
<feature type="compositionally biased region" description="Basic and acidic residues" evidence="5">
    <location>
        <begin position="286"/>
        <end position="300"/>
    </location>
</feature>
<dbReference type="PANTHER" id="PTHR16201:SF37">
    <property type="entry name" value="PQ-LOOP REPEAT-CONTAINING PROTEIN"/>
    <property type="match status" value="1"/>
</dbReference>
<keyword evidence="2 6" id="KW-0812">Transmembrane</keyword>
<dbReference type="Proteomes" id="UP000289152">
    <property type="component" value="Unassembled WGS sequence"/>
</dbReference>
<dbReference type="PANTHER" id="PTHR16201">
    <property type="entry name" value="SEVEN TRANSMEMBRANE PROTEIN 1-RELATED"/>
    <property type="match status" value="1"/>
</dbReference>
<dbReference type="InterPro" id="IPR051415">
    <property type="entry name" value="LAAT-1"/>
</dbReference>
<protein>
    <submittedName>
        <fullName evidence="7">Uncharacterized protein</fullName>
    </submittedName>
</protein>
<name>A0A4Q1BCA5_TREME</name>
<evidence type="ECO:0000313" key="7">
    <source>
        <dbReference type="EMBL" id="RXK36439.1"/>
    </source>
</evidence>
<feature type="transmembrane region" description="Helical" evidence="6">
    <location>
        <begin position="160"/>
        <end position="184"/>
    </location>
</feature>
<dbReference type="InParanoid" id="A0A4Q1BCA5"/>
<evidence type="ECO:0000256" key="2">
    <source>
        <dbReference type="ARBA" id="ARBA00022692"/>
    </source>
</evidence>
<dbReference type="InterPro" id="IPR006603">
    <property type="entry name" value="PQ-loop_rpt"/>
</dbReference>
<feature type="transmembrane region" description="Helical" evidence="6">
    <location>
        <begin position="12"/>
        <end position="29"/>
    </location>
</feature>
<comment type="subcellular location">
    <subcellularLocation>
        <location evidence="1">Membrane</location>
        <topology evidence="1">Multi-pass membrane protein</topology>
    </subcellularLocation>
</comment>
<dbReference type="Gene3D" id="1.20.1280.290">
    <property type="match status" value="2"/>
</dbReference>
<dbReference type="SMART" id="SM00679">
    <property type="entry name" value="CTNS"/>
    <property type="match status" value="2"/>
</dbReference>
<feature type="compositionally biased region" description="Polar residues" evidence="5">
    <location>
        <begin position="267"/>
        <end position="285"/>
    </location>
</feature>
<comment type="caution">
    <text evidence="7">The sequence shown here is derived from an EMBL/GenBank/DDBJ whole genome shotgun (WGS) entry which is preliminary data.</text>
</comment>
<evidence type="ECO:0000256" key="4">
    <source>
        <dbReference type="ARBA" id="ARBA00023136"/>
    </source>
</evidence>
<feature type="transmembrane region" description="Helical" evidence="6">
    <location>
        <begin position="127"/>
        <end position="148"/>
    </location>
</feature>
<keyword evidence="3 6" id="KW-1133">Transmembrane helix</keyword>
<feature type="region of interest" description="Disordered" evidence="5">
    <location>
        <begin position="226"/>
        <end position="300"/>
    </location>
</feature>